<evidence type="ECO:0000256" key="3">
    <source>
        <dbReference type="ARBA" id="ARBA00022448"/>
    </source>
</evidence>
<keyword evidence="10" id="KW-1185">Reference proteome</keyword>
<evidence type="ECO:0000256" key="6">
    <source>
        <dbReference type="ARBA" id="ARBA00022982"/>
    </source>
</evidence>
<dbReference type="AlphaFoldDB" id="A0AAW1QML0"/>
<comment type="similarity">
    <text evidence="2">Belongs to the complex I LYR family.</text>
</comment>
<keyword evidence="3" id="KW-0813">Transport</keyword>
<keyword evidence="7" id="KW-0496">Mitochondrion</keyword>
<protein>
    <recommendedName>
        <fullName evidence="11">NADH dehydrogenase [ubiquinone] 1 alpha subcomplex subunit 6</fullName>
    </recommendedName>
</protein>
<evidence type="ECO:0000256" key="7">
    <source>
        <dbReference type="ARBA" id="ARBA00023128"/>
    </source>
</evidence>
<keyword evidence="8" id="KW-0472">Membrane</keyword>
<name>A0AAW1QML0_9CHLO</name>
<evidence type="ECO:0000256" key="4">
    <source>
        <dbReference type="ARBA" id="ARBA00022660"/>
    </source>
</evidence>
<organism evidence="9 10">
    <name type="scientific">Elliptochloris bilobata</name>
    <dbReference type="NCBI Taxonomy" id="381761"/>
    <lineage>
        <taxon>Eukaryota</taxon>
        <taxon>Viridiplantae</taxon>
        <taxon>Chlorophyta</taxon>
        <taxon>core chlorophytes</taxon>
        <taxon>Trebouxiophyceae</taxon>
        <taxon>Trebouxiophyceae incertae sedis</taxon>
        <taxon>Elliptochloris clade</taxon>
        <taxon>Elliptochloris</taxon>
    </lineage>
</organism>
<comment type="subcellular location">
    <subcellularLocation>
        <location evidence="1">Mitochondrion inner membrane</location>
        <topology evidence="1">Peripheral membrane protein</topology>
        <orientation evidence="1">Matrix side</orientation>
    </subcellularLocation>
</comment>
<evidence type="ECO:0000256" key="5">
    <source>
        <dbReference type="ARBA" id="ARBA00022792"/>
    </source>
</evidence>
<proteinExistence type="inferred from homology"/>
<sequence length="103" mass="12561">MVCRTLPWVVSKYRLDELTTVKELQRVLEKKFRSNWFVRDPRAIDLLIFKGKEELDMVQQQHKQRHHLINDYVVGPQQERQVEELERKENLSKFMKGFYINDV</sequence>
<evidence type="ECO:0000313" key="10">
    <source>
        <dbReference type="Proteomes" id="UP001445335"/>
    </source>
</evidence>
<reference evidence="9 10" key="1">
    <citation type="journal article" date="2024" name="Nat. Commun.">
        <title>Phylogenomics reveals the evolutionary origins of lichenization in chlorophyte algae.</title>
        <authorList>
            <person name="Puginier C."/>
            <person name="Libourel C."/>
            <person name="Otte J."/>
            <person name="Skaloud P."/>
            <person name="Haon M."/>
            <person name="Grisel S."/>
            <person name="Petersen M."/>
            <person name="Berrin J.G."/>
            <person name="Delaux P.M."/>
            <person name="Dal Grande F."/>
            <person name="Keller J."/>
        </authorList>
    </citation>
    <scope>NUCLEOTIDE SEQUENCE [LARGE SCALE GENOMIC DNA]</scope>
    <source>
        <strain evidence="9 10">SAG 245.80</strain>
    </source>
</reference>
<gene>
    <name evidence="9" type="ORF">WJX81_005248</name>
</gene>
<keyword evidence="4" id="KW-0679">Respiratory chain</keyword>
<evidence type="ECO:0000313" key="9">
    <source>
        <dbReference type="EMBL" id="KAK9822706.1"/>
    </source>
</evidence>
<dbReference type="PANTHER" id="PTHR12964">
    <property type="entry name" value="NADH-UBIQUINONE OXIDOREDUCTASE B14 SUBUNIT"/>
    <property type="match status" value="1"/>
</dbReference>
<dbReference type="InterPro" id="IPR016488">
    <property type="entry name" value="NADH_Ub_cplx-1_asu_su-6"/>
</dbReference>
<keyword evidence="5" id="KW-0999">Mitochondrion inner membrane</keyword>
<evidence type="ECO:0000256" key="2">
    <source>
        <dbReference type="ARBA" id="ARBA00009508"/>
    </source>
</evidence>
<evidence type="ECO:0000256" key="1">
    <source>
        <dbReference type="ARBA" id="ARBA00004443"/>
    </source>
</evidence>
<dbReference type="Proteomes" id="UP001445335">
    <property type="component" value="Unassembled WGS sequence"/>
</dbReference>
<dbReference type="GO" id="GO:0005743">
    <property type="term" value="C:mitochondrial inner membrane"/>
    <property type="evidence" value="ECO:0007669"/>
    <property type="project" value="UniProtKB-SubCell"/>
</dbReference>
<accession>A0AAW1QML0</accession>
<dbReference type="EMBL" id="JALJOU010000084">
    <property type="protein sequence ID" value="KAK9822706.1"/>
    <property type="molecule type" value="Genomic_DNA"/>
</dbReference>
<evidence type="ECO:0000256" key="8">
    <source>
        <dbReference type="ARBA" id="ARBA00023136"/>
    </source>
</evidence>
<dbReference type="PANTHER" id="PTHR12964:SF0">
    <property type="entry name" value="NADH DEHYDROGENASE [UBIQUINONE] 1 ALPHA SUBCOMPLEX SUBUNIT 6"/>
    <property type="match status" value="1"/>
</dbReference>
<evidence type="ECO:0008006" key="11">
    <source>
        <dbReference type="Google" id="ProtNLM"/>
    </source>
</evidence>
<keyword evidence="6" id="KW-0249">Electron transport</keyword>
<dbReference type="GO" id="GO:0006979">
    <property type="term" value="P:response to oxidative stress"/>
    <property type="evidence" value="ECO:0007669"/>
    <property type="project" value="TreeGrafter"/>
</dbReference>
<comment type="caution">
    <text evidence="9">The sequence shown here is derived from an EMBL/GenBank/DDBJ whole genome shotgun (WGS) entry which is preliminary data.</text>
</comment>